<dbReference type="AlphaFoldDB" id="R0ME39"/>
<protein>
    <submittedName>
        <fullName evidence="2">Uncharacterized protein</fullName>
    </submittedName>
</protein>
<feature type="compositionally biased region" description="Basic and acidic residues" evidence="1">
    <location>
        <begin position="88"/>
        <end position="97"/>
    </location>
</feature>
<dbReference type="VEuPathDB" id="MicrosporidiaDB:NBO_462g0009"/>
<evidence type="ECO:0000313" key="2">
    <source>
        <dbReference type="EMBL" id="EOB12340.1"/>
    </source>
</evidence>
<dbReference type="HOGENOM" id="CLU_1548056_0_0_1"/>
<keyword evidence="3" id="KW-1185">Reference proteome</keyword>
<sequence length="173" mass="18373">MLVPQNIINPFTSWQMPPQPNSMPMNYWPNQQQGESVSFTAGPPAVVNVQGPPSDKKGTSSSKTGSKNLFKSDNSPEKESESEETSESPEKSNEDKNNQIAMKVVSPMYNGKYFANPMGPYSPFPQMQPAVVVNNTTKTNEGKNDGGKKSGGGLGGLMGSLAKSSPIGSALSS</sequence>
<dbReference type="EMBL" id="KB909370">
    <property type="protein sequence ID" value="EOB12340.1"/>
    <property type="molecule type" value="Genomic_DNA"/>
</dbReference>
<organism evidence="2 3">
    <name type="scientific">Nosema bombycis (strain CQ1 / CVCC 102059)</name>
    <name type="common">Microsporidian parasite</name>
    <name type="synonym">Pebrine of silkworm</name>
    <dbReference type="NCBI Taxonomy" id="578461"/>
    <lineage>
        <taxon>Eukaryota</taxon>
        <taxon>Fungi</taxon>
        <taxon>Fungi incertae sedis</taxon>
        <taxon>Microsporidia</taxon>
        <taxon>Nosematidae</taxon>
        <taxon>Nosema</taxon>
    </lineage>
</organism>
<feature type="compositionally biased region" description="Polar residues" evidence="1">
    <location>
        <begin position="1"/>
        <end position="14"/>
    </location>
</feature>
<feature type="region of interest" description="Disordered" evidence="1">
    <location>
        <begin position="134"/>
        <end position="173"/>
    </location>
</feature>
<proteinExistence type="predicted"/>
<feature type="compositionally biased region" description="Polar residues" evidence="1">
    <location>
        <begin position="28"/>
        <end position="39"/>
    </location>
</feature>
<evidence type="ECO:0000313" key="3">
    <source>
        <dbReference type="Proteomes" id="UP000016927"/>
    </source>
</evidence>
<evidence type="ECO:0000256" key="1">
    <source>
        <dbReference type="SAM" id="MobiDB-lite"/>
    </source>
</evidence>
<accession>R0ME39</accession>
<name>R0ME39_NOSB1</name>
<feature type="region of interest" description="Disordered" evidence="1">
    <location>
        <begin position="1"/>
        <end position="103"/>
    </location>
</feature>
<dbReference type="Proteomes" id="UP000016927">
    <property type="component" value="Unassembled WGS sequence"/>
</dbReference>
<reference evidence="2 3" key="1">
    <citation type="journal article" date="2013" name="BMC Genomics">
        <title>Comparative genomics of parasitic silkworm microsporidia reveal an association between genome expansion and host adaptation.</title>
        <authorList>
            <person name="Pan G."/>
            <person name="Xu J."/>
            <person name="Li T."/>
            <person name="Xia Q."/>
            <person name="Liu S.L."/>
            <person name="Zhang G."/>
            <person name="Li S."/>
            <person name="Li C."/>
            <person name="Liu H."/>
            <person name="Yang L."/>
            <person name="Liu T."/>
            <person name="Zhang X."/>
            <person name="Wu Z."/>
            <person name="Fan W."/>
            <person name="Dang X."/>
            <person name="Xiang H."/>
            <person name="Tao M."/>
            <person name="Li Y."/>
            <person name="Hu J."/>
            <person name="Li Z."/>
            <person name="Lin L."/>
            <person name="Luo J."/>
            <person name="Geng L."/>
            <person name="Wang L."/>
            <person name="Long M."/>
            <person name="Wan Y."/>
            <person name="He N."/>
            <person name="Zhang Z."/>
            <person name="Lu C."/>
            <person name="Keeling P.J."/>
            <person name="Wang J."/>
            <person name="Xiang Z."/>
            <person name="Zhou Z."/>
        </authorList>
    </citation>
    <scope>NUCLEOTIDE SEQUENCE [LARGE SCALE GENOMIC DNA]</scope>
    <source>
        <strain evidence="3">CQ1 / CVCC 102059</strain>
    </source>
</reference>
<gene>
    <name evidence="2" type="ORF">NBO_462g0009</name>
</gene>
<feature type="compositionally biased region" description="Gly residues" evidence="1">
    <location>
        <begin position="149"/>
        <end position="158"/>
    </location>
</feature>